<dbReference type="InterPro" id="IPR009057">
    <property type="entry name" value="Homeodomain-like_sf"/>
</dbReference>
<reference evidence="6 7" key="1">
    <citation type="submission" date="2023-07" db="EMBL/GenBank/DDBJ databases">
        <title>Sorghum-associated microbial communities from plants grown in Nebraska, USA.</title>
        <authorList>
            <person name="Schachtman D."/>
        </authorList>
    </citation>
    <scope>NUCLEOTIDE SEQUENCE [LARGE SCALE GENOMIC DNA]</scope>
    <source>
        <strain evidence="6 7">DS1607</strain>
    </source>
</reference>
<keyword evidence="1" id="KW-0805">Transcription regulation</keyword>
<gene>
    <name evidence="6" type="ORF">J2W36_003155</name>
</gene>
<dbReference type="Proteomes" id="UP001226867">
    <property type="component" value="Unassembled WGS sequence"/>
</dbReference>
<keyword evidence="3" id="KW-0804">Transcription</keyword>
<sequence length="207" mass="22692">MRHTRAEALLTRARLVDAALAAFCDNGVHATTLGDVAMRAGFTRGAVYWHFANKDALLNEIIAGLQWPLDIGSDLAPYRTHPRPLDRLRRQLWLQIQRCTQDPAQWQRVRLMLRHGAGPDLPVDARMHIEHATSAAISRLVQVMDIAHARGQLRQGLEPATAANCLHSVGIGVLSAHAVDPLQPGQRSTWPLCVDVFMAGLCAAPNG</sequence>
<evidence type="ECO:0000256" key="1">
    <source>
        <dbReference type="ARBA" id="ARBA00023015"/>
    </source>
</evidence>
<dbReference type="SUPFAM" id="SSF48498">
    <property type="entry name" value="Tetracyclin repressor-like, C-terminal domain"/>
    <property type="match status" value="1"/>
</dbReference>
<accession>A0ABT9SAG1</accession>
<evidence type="ECO:0000313" key="7">
    <source>
        <dbReference type="Proteomes" id="UP001226867"/>
    </source>
</evidence>
<protein>
    <submittedName>
        <fullName evidence="6">TetR/AcrR family acrAB operon transcriptional repressor</fullName>
    </submittedName>
</protein>
<dbReference type="PANTHER" id="PTHR30055:SF234">
    <property type="entry name" value="HTH-TYPE TRANSCRIPTIONAL REGULATOR BETI"/>
    <property type="match status" value="1"/>
</dbReference>
<proteinExistence type="predicted"/>
<name>A0ABT9SAG1_9BURK</name>
<dbReference type="InterPro" id="IPR050109">
    <property type="entry name" value="HTH-type_TetR-like_transc_reg"/>
</dbReference>
<dbReference type="InterPro" id="IPR001647">
    <property type="entry name" value="HTH_TetR"/>
</dbReference>
<feature type="domain" description="HTH tetR-type" evidence="5">
    <location>
        <begin position="9"/>
        <end position="69"/>
    </location>
</feature>
<evidence type="ECO:0000256" key="4">
    <source>
        <dbReference type="PROSITE-ProRule" id="PRU00335"/>
    </source>
</evidence>
<dbReference type="PROSITE" id="PS50977">
    <property type="entry name" value="HTH_TETR_2"/>
    <property type="match status" value="1"/>
</dbReference>
<evidence type="ECO:0000259" key="5">
    <source>
        <dbReference type="PROSITE" id="PS50977"/>
    </source>
</evidence>
<feature type="DNA-binding region" description="H-T-H motif" evidence="4">
    <location>
        <begin position="32"/>
        <end position="51"/>
    </location>
</feature>
<dbReference type="Gene3D" id="1.10.357.10">
    <property type="entry name" value="Tetracycline Repressor, domain 2"/>
    <property type="match status" value="1"/>
</dbReference>
<dbReference type="RefSeq" id="WP_307690675.1">
    <property type="nucleotide sequence ID" value="NZ_JAUSRO010000009.1"/>
</dbReference>
<keyword evidence="7" id="KW-1185">Reference proteome</keyword>
<keyword evidence="2 4" id="KW-0238">DNA-binding</keyword>
<dbReference type="EMBL" id="JAUSRO010000009">
    <property type="protein sequence ID" value="MDP9900889.1"/>
    <property type="molecule type" value="Genomic_DNA"/>
</dbReference>
<dbReference type="SUPFAM" id="SSF46689">
    <property type="entry name" value="Homeodomain-like"/>
    <property type="match status" value="1"/>
</dbReference>
<dbReference type="PANTHER" id="PTHR30055">
    <property type="entry name" value="HTH-TYPE TRANSCRIPTIONAL REGULATOR RUTR"/>
    <property type="match status" value="1"/>
</dbReference>
<dbReference type="PRINTS" id="PR00455">
    <property type="entry name" value="HTHTETR"/>
</dbReference>
<organism evidence="6 7">
    <name type="scientific">Variovorax ginsengisoli</name>
    <dbReference type="NCBI Taxonomy" id="363844"/>
    <lineage>
        <taxon>Bacteria</taxon>
        <taxon>Pseudomonadati</taxon>
        <taxon>Pseudomonadota</taxon>
        <taxon>Betaproteobacteria</taxon>
        <taxon>Burkholderiales</taxon>
        <taxon>Comamonadaceae</taxon>
        <taxon>Variovorax</taxon>
    </lineage>
</organism>
<evidence type="ECO:0000313" key="6">
    <source>
        <dbReference type="EMBL" id="MDP9900889.1"/>
    </source>
</evidence>
<comment type="caution">
    <text evidence="6">The sequence shown here is derived from an EMBL/GenBank/DDBJ whole genome shotgun (WGS) entry which is preliminary data.</text>
</comment>
<dbReference type="InterPro" id="IPR036271">
    <property type="entry name" value="Tet_transcr_reg_TetR-rel_C_sf"/>
</dbReference>
<dbReference type="Pfam" id="PF00440">
    <property type="entry name" value="TetR_N"/>
    <property type="match status" value="1"/>
</dbReference>
<evidence type="ECO:0000256" key="3">
    <source>
        <dbReference type="ARBA" id="ARBA00023163"/>
    </source>
</evidence>
<evidence type="ECO:0000256" key="2">
    <source>
        <dbReference type="ARBA" id="ARBA00023125"/>
    </source>
</evidence>